<gene>
    <name evidence="2" type="ORF">EKG83_17395</name>
</gene>
<organism evidence="2 3">
    <name type="scientific">Saccharothrix syringae</name>
    <name type="common">Nocardiopsis syringae</name>
    <dbReference type="NCBI Taxonomy" id="103733"/>
    <lineage>
        <taxon>Bacteria</taxon>
        <taxon>Bacillati</taxon>
        <taxon>Actinomycetota</taxon>
        <taxon>Actinomycetes</taxon>
        <taxon>Pseudonocardiales</taxon>
        <taxon>Pseudonocardiaceae</taxon>
        <taxon>Saccharothrix</taxon>
    </lineage>
</organism>
<evidence type="ECO:0000256" key="1">
    <source>
        <dbReference type="SAM" id="MobiDB-lite"/>
    </source>
</evidence>
<evidence type="ECO:0000313" key="2">
    <source>
        <dbReference type="EMBL" id="QFZ18988.1"/>
    </source>
</evidence>
<dbReference type="NCBIfam" id="TIGR01643">
    <property type="entry name" value="YD_repeat_2x"/>
    <property type="match status" value="1"/>
</dbReference>
<dbReference type="RefSeq" id="WP_084716875.1">
    <property type="nucleotide sequence ID" value="NZ_CP034550.1"/>
</dbReference>
<dbReference type="EMBL" id="CP034550">
    <property type="protein sequence ID" value="QFZ18988.1"/>
    <property type="molecule type" value="Genomic_DNA"/>
</dbReference>
<proteinExistence type="predicted"/>
<name>A0A5Q0GYJ8_SACSY</name>
<keyword evidence="3" id="KW-1185">Reference proteome</keyword>
<accession>A0A5Q0GYJ8</accession>
<dbReference type="Gene3D" id="2.180.10.10">
    <property type="entry name" value="RHS repeat-associated core"/>
    <property type="match status" value="1"/>
</dbReference>
<evidence type="ECO:0008006" key="4">
    <source>
        <dbReference type="Google" id="ProtNLM"/>
    </source>
</evidence>
<dbReference type="InterPro" id="IPR031325">
    <property type="entry name" value="RHS_repeat"/>
</dbReference>
<dbReference type="KEGG" id="ssyi:EKG83_17395"/>
<reference evidence="3" key="1">
    <citation type="journal article" date="2021" name="Curr. Microbiol.">
        <title>Complete genome of nocamycin-producing strain Saccharothrix syringae NRRL B-16468 reveals the biosynthetic potential for secondary metabolites.</title>
        <authorList>
            <person name="Mo X."/>
            <person name="Yang S."/>
        </authorList>
    </citation>
    <scope>NUCLEOTIDE SEQUENCE [LARGE SCALE GENOMIC DNA]</scope>
    <source>
        <strain evidence="3">ATCC 51364 / DSM 43886 / JCM 6844 / KCTC 9398 / NBRC 14523 / NRRL B-16468 / INA 2240</strain>
    </source>
</reference>
<dbReference type="AlphaFoldDB" id="A0A5Q0GYJ8"/>
<dbReference type="Proteomes" id="UP000325787">
    <property type="component" value="Chromosome"/>
</dbReference>
<protein>
    <recommendedName>
        <fullName evidence="4">RHS repeat protein</fullName>
    </recommendedName>
</protein>
<evidence type="ECO:0000313" key="3">
    <source>
        <dbReference type="Proteomes" id="UP000325787"/>
    </source>
</evidence>
<dbReference type="OrthoDB" id="291011at2"/>
<dbReference type="Pfam" id="PF05593">
    <property type="entry name" value="RHS_repeat"/>
    <property type="match status" value="1"/>
</dbReference>
<sequence>MRCRRSGRRARVRDYGVLPSYPVERHQVGDRFEVLVNLANRNVVPAYRELTVKGTGLNPVVDRFFNTYGGISPGGEWLLGHDATGLEVWEGSGVILHGPNGNTVTNRYRTNGKLASVVDGQTRVTRFDYDDADRRTTTTTFPSGAVQTNGLDTAGRHTSITVSKPGAELFKATYRYARPDGTDTDKIQAKTIRGVTTDYAYDALGRLTKAGSGGYGLDNAGNLRSPTCSPAPRWG</sequence>
<feature type="region of interest" description="Disordered" evidence="1">
    <location>
        <begin position="215"/>
        <end position="235"/>
    </location>
</feature>
<dbReference type="InterPro" id="IPR006530">
    <property type="entry name" value="YD"/>
</dbReference>